<dbReference type="OrthoDB" id="6227786at2"/>
<evidence type="ECO:0000313" key="2">
    <source>
        <dbReference type="EMBL" id="TMM47827.1"/>
    </source>
</evidence>
<dbReference type="NCBIfam" id="TIGR02595">
    <property type="entry name" value="PEP_CTERM"/>
    <property type="match status" value="1"/>
</dbReference>
<dbReference type="Proteomes" id="UP000307702">
    <property type="component" value="Unassembled WGS sequence"/>
</dbReference>
<keyword evidence="1" id="KW-0732">Signal</keyword>
<reference evidence="2 3" key="1">
    <citation type="submission" date="2019-05" db="EMBL/GenBank/DDBJ databases">
        <title>Colwellia ponticola sp. nov., isolated from seawater.</title>
        <authorList>
            <person name="Yoon J.-H."/>
        </authorList>
    </citation>
    <scope>NUCLEOTIDE SEQUENCE [LARGE SCALE GENOMIC DNA]</scope>
    <source>
        <strain evidence="2 3">OISW-25</strain>
    </source>
</reference>
<feature type="signal peptide" evidence="1">
    <location>
        <begin position="1"/>
        <end position="23"/>
    </location>
</feature>
<keyword evidence="3" id="KW-1185">Reference proteome</keyword>
<dbReference type="AlphaFoldDB" id="A0A8H2JNK6"/>
<organism evidence="2 3">
    <name type="scientific">Colwellia ponticola</name>
    <dbReference type="NCBI Taxonomy" id="2304625"/>
    <lineage>
        <taxon>Bacteria</taxon>
        <taxon>Pseudomonadati</taxon>
        <taxon>Pseudomonadota</taxon>
        <taxon>Gammaproteobacteria</taxon>
        <taxon>Alteromonadales</taxon>
        <taxon>Colwelliaceae</taxon>
        <taxon>Colwellia</taxon>
    </lineage>
</organism>
<protein>
    <submittedName>
        <fullName evidence="2">PEP-CTERM sorting domain-containing protein</fullName>
    </submittedName>
</protein>
<accession>A0A8H2JNK6</accession>
<sequence length="198" mass="22333">MNIFAVKTMFFLFFLALTLTCQATLITNLTETELDARDYSKAEDHLTNDLRGVNYITYKGYDWAWVSPVNAESFGMNTLYGPQVQKNWTFADDTLLNILKTELTLADFTNTNGDFIQSTQFFNSFYSHVDANDFVSDFVSSEFTEPGSFMSNLFSGQETFYVRELATNPGVKPIPEPATLLIFVLAIIALASNKKVVK</sequence>
<gene>
    <name evidence="2" type="ORF">FCS21_02345</name>
</gene>
<name>A0A8H2JNK6_9GAMM</name>
<dbReference type="RefSeq" id="WP_138620356.1">
    <property type="nucleotide sequence ID" value="NZ_SZVP01000001.1"/>
</dbReference>
<feature type="chain" id="PRO_5034880638" evidence="1">
    <location>
        <begin position="24"/>
        <end position="198"/>
    </location>
</feature>
<dbReference type="EMBL" id="SZVP01000001">
    <property type="protein sequence ID" value="TMM47827.1"/>
    <property type="molecule type" value="Genomic_DNA"/>
</dbReference>
<dbReference type="InterPro" id="IPR013424">
    <property type="entry name" value="Ice-binding_C"/>
</dbReference>
<comment type="caution">
    <text evidence="2">The sequence shown here is derived from an EMBL/GenBank/DDBJ whole genome shotgun (WGS) entry which is preliminary data.</text>
</comment>
<evidence type="ECO:0000256" key="1">
    <source>
        <dbReference type="SAM" id="SignalP"/>
    </source>
</evidence>
<proteinExistence type="predicted"/>
<evidence type="ECO:0000313" key="3">
    <source>
        <dbReference type="Proteomes" id="UP000307702"/>
    </source>
</evidence>